<dbReference type="InterPro" id="IPR036259">
    <property type="entry name" value="MFS_trans_sf"/>
</dbReference>
<feature type="transmembrane region" description="Helical" evidence="6">
    <location>
        <begin position="143"/>
        <end position="162"/>
    </location>
</feature>
<evidence type="ECO:0000313" key="7">
    <source>
        <dbReference type="EMBL" id="VDD89357.1"/>
    </source>
</evidence>
<comment type="subcellular location">
    <subcellularLocation>
        <location evidence="1">Membrane</location>
        <topology evidence="1">Multi-pass membrane protein</topology>
    </subcellularLocation>
</comment>
<evidence type="ECO:0000256" key="1">
    <source>
        <dbReference type="ARBA" id="ARBA00004141"/>
    </source>
</evidence>
<feature type="transmembrane region" description="Helical" evidence="6">
    <location>
        <begin position="168"/>
        <end position="192"/>
    </location>
</feature>
<feature type="transmembrane region" description="Helical" evidence="6">
    <location>
        <begin position="497"/>
        <end position="517"/>
    </location>
</feature>
<evidence type="ECO:0000256" key="3">
    <source>
        <dbReference type="ARBA" id="ARBA00022989"/>
    </source>
</evidence>
<feature type="transmembrane region" description="Helical" evidence="6">
    <location>
        <begin position="204"/>
        <end position="224"/>
    </location>
</feature>
<feature type="transmembrane region" description="Helical" evidence="6">
    <location>
        <begin position="346"/>
        <end position="366"/>
    </location>
</feature>
<evidence type="ECO:0000256" key="4">
    <source>
        <dbReference type="ARBA" id="ARBA00023136"/>
    </source>
</evidence>
<dbReference type="Gene3D" id="1.20.1250.20">
    <property type="entry name" value="MFS general substrate transporter like domains"/>
    <property type="match status" value="1"/>
</dbReference>
<keyword evidence="8" id="KW-1185">Reference proteome</keyword>
<dbReference type="Proteomes" id="UP000274131">
    <property type="component" value="Unassembled WGS sequence"/>
</dbReference>
<feature type="transmembrane region" description="Helical" evidence="6">
    <location>
        <begin position="378"/>
        <end position="399"/>
    </location>
</feature>
<reference evidence="9" key="1">
    <citation type="submission" date="2016-04" db="UniProtKB">
        <authorList>
            <consortium name="WormBaseParasite"/>
        </authorList>
    </citation>
    <scope>IDENTIFICATION</scope>
</reference>
<evidence type="ECO:0000256" key="5">
    <source>
        <dbReference type="SAM" id="MobiDB-lite"/>
    </source>
</evidence>
<dbReference type="WBParaSite" id="EVEC_0000440001-mRNA-1">
    <property type="protein sequence ID" value="EVEC_0000440001-mRNA-1"/>
    <property type="gene ID" value="EVEC_0000440001"/>
</dbReference>
<dbReference type="InterPro" id="IPR005828">
    <property type="entry name" value="MFS_sugar_transport-like"/>
</dbReference>
<dbReference type="AlphaFoldDB" id="A0A158QA86"/>
<organism evidence="9">
    <name type="scientific">Enterobius vermicularis</name>
    <name type="common">Human pinworm</name>
    <dbReference type="NCBI Taxonomy" id="51028"/>
    <lineage>
        <taxon>Eukaryota</taxon>
        <taxon>Metazoa</taxon>
        <taxon>Ecdysozoa</taxon>
        <taxon>Nematoda</taxon>
        <taxon>Chromadorea</taxon>
        <taxon>Rhabditida</taxon>
        <taxon>Spirurina</taxon>
        <taxon>Oxyuridomorpha</taxon>
        <taxon>Oxyuroidea</taxon>
        <taxon>Oxyuridae</taxon>
        <taxon>Enterobius</taxon>
    </lineage>
</organism>
<evidence type="ECO:0000313" key="9">
    <source>
        <dbReference type="WBParaSite" id="EVEC_0000440001-mRNA-1"/>
    </source>
</evidence>
<feature type="transmembrane region" description="Helical" evidence="6">
    <location>
        <begin position="230"/>
        <end position="249"/>
    </location>
</feature>
<keyword evidence="3 6" id="KW-1133">Transmembrane helix</keyword>
<dbReference type="OrthoDB" id="3936150at2759"/>
<feature type="compositionally biased region" description="Basic and acidic residues" evidence="5">
    <location>
        <begin position="558"/>
        <end position="573"/>
    </location>
</feature>
<dbReference type="GO" id="GO:0016020">
    <property type="term" value="C:membrane"/>
    <property type="evidence" value="ECO:0007669"/>
    <property type="project" value="UniProtKB-SubCell"/>
</dbReference>
<keyword evidence="4 6" id="KW-0472">Membrane</keyword>
<dbReference type="SUPFAM" id="SSF103473">
    <property type="entry name" value="MFS general substrate transporter"/>
    <property type="match status" value="1"/>
</dbReference>
<gene>
    <name evidence="7" type="ORF">EVEC_LOCUS4108</name>
</gene>
<dbReference type="PANTHER" id="PTHR24064">
    <property type="entry name" value="SOLUTE CARRIER FAMILY 22 MEMBER"/>
    <property type="match status" value="1"/>
</dbReference>
<dbReference type="STRING" id="51028.A0A158QA86"/>
<dbReference type="Pfam" id="PF00083">
    <property type="entry name" value="Sugar_tr"/>
    <property type="match status" value="1"/>
</dbReference>
<evidence type="ECO:0000256" key="6">
    <source>
        <dbReference type="SAM" id="Phobius"/>
    </source>
</evidence>
<feature type="transmembrane region" description="Helical" evidence="6">
    <location>
        <begin position="313"/>
        <end position="334"/>
    </location>
</feature>
<sequence>MVVYANKPVTSFDKLFAEIKNYGAYQLFFFITVQYLCLPQAAHFVVNFFSLGGLAPNYICNDNDLKFNYSSKFVKANSEFVCQQITQCVNLTTQNAWYSIYEEYKLVCRADHIRSTLASLLPLGVVTSYLTAGYLTDRFGRKWLMVAGILIETLFGFAQATLTPSWEYYVLFIVLNALVSPVSLFTGAAYSLIMESVNSKYRLIQGYAFQFCLGYIFAGTLAYFTKNWRMHLIIANLIAIPGLIMTLFIQESPRFLAQKKRYRKAAQVMTRIAKFNGRKKNFTEDEIQATQAENITKTGKKCTVLDLLRSRKLVKYTISQVTTGIGINVVGNILLYNIQDLSGNPLFNVALMGALRIWTPFVAVFLENGVKNFGRKTFLVLSQGLVCFCFAGILLLSVLNVWEDYHKIATASALIGYVYCERKRTNESLKLEKIYKGSFLGYATESGFVWFAYKLYTTELYPTVIRTTALNVFSTTSLIGSVMSPQLVYLSKFWHPAPYFGAAIITLLATVFALVLLPETKGIPLPDTLLEAEQEDRYKKKLKHRQQHFNVKSNAALLKDDTKAQNDSLDPEK</sequence>
<feature type="region of interest" description="Disordered" evidence="5">
    <location>
        <begin position="554"/>
        <end position="573"/>
    </location>
</feature>
<feature type="transmembrane region" description="Helical" evidence="6">
    <location>
        <begin position="117"/>
        <end position="136"/>
    </location>
</feature>
<reference evidence="7 8" key="2">
    <citation type="submission" date="2018-10" db="EMBL/GenBank/DDBJ databases">
        <authorList>
            <consortium name="Pathogen Informatics"/>
        </authorList>
    </citation>
    <scope>NUCLEOTIDE SEQUENCE [LARGE SCALE GENOMIC DNA]</scope>
</reference>
<name>A0A158QA86_ENTVE</name>
<protein>
    <submittedName>
        <fullName evidence="9">MFS domain-containing protein</fullName>
    </submittedName>
</protein>
<keyword evidence="2 6" id="KW-0812">Transmembrane</keyword>
<evidence type="ECO:0000313" key="8">
    <source>
        <dbReference type="Proteomes" id="UP000274131"/>
    </source>
</evidence>
<accession>A0A158QA86</accession>
<evidence type="ECO:0000256" key="2">
    <source>
        <dbReference type="ARBA" id="ARBA00022692"/>
    </source>
</evidence>
<dbReference type="GO" id="GO:0022857">
    <property type="term" value="F:transmembrane transporter activity"/>
    <property type="evidence" value="ECO:0007669"/>
    <property type="project" value="InterPro"/>
</dbReference>
<proteinExistence type="predicted"/>
<dbReference type="EMBL" id="UXUI01007765">
    <property type="protein sequence ID" value="VDD89357.1"/>
    <property type="molecule type" value="Genomic_DNA"/>
</dbReference>